<dbReference type="AlphaFoldDB" id="A0A1Y1ISE1"/>
<keyword evidence="2" id="KW-0472">Membrane</keyword>
<proteinExistence type="predicted"/>
<evidence type="ECO:0008006" key="5">
    <source>
        <dbReference type="Google" id="ProtNLM"/>
    </source>
</evidence>
<dbReference type="PANTHER" id="PTHR36742">
    <property type="entry name" value="MYOSIN-G HEAVY CHAIN-LIKE PROTEIN"/>
    <property type="match status" value="1"/>
</dbReference>
<feature type="transmembrane region" description="Helical" evidence="2">
    <location>
        <begin position="191"/>
        <end position="216"/>
    </location>
</feature>
<protein>
    <recommendedName>
        <fullName evidence="5">Transmembrane protein</fullName>
    </recommendedName>
</protein>
<feature type="compositionally biased region" description="Low complexity" evidence="1">
    <location>
        <begin position="72"/>
        <end position="84"/>
    </location>
</feature>
<evidence type="ECO:0000313" key="4">
    <source>
        <dbReference type="Proteomes" id="UP000054558"/>
    </source>
</evidence>
<evidence type="ECO:0000256" key="1">
    <source>
        <dbReference type="SAM" id="MobiDB-lite"/>
    </source>
</evidence>
<keyword evidence="2" id="KW-0812">Transmembrane</keyword>
<keyword evidence="2" id="KW-1133">Transmembrane helix</keyword>
<feature type="compositionally biased region" description="Basic and acidic residues" evidence="1">
    <location>
        <begin position="92"/>
        <end position="107"/>
    </location>
</feature>
<reference evidence="3 4" key="1">
    <citation type="journal article" date="2014" name="Nat. Commun.">
        <title>Klebsormidium flaccidum genome reveals primary factors for plant terrestrial adaptation.</title>
        <authorList>
            <person name="Hori K."/>
            <person name="Maruyama F."/>
            <person name="Fujisawa T."/>
            <person name="Togashi T."/>
            <person name="Yamamoto N."/>
            <person name="Seo M."/>
            <person name="Sato S."/>
            <person name="Yamada T."/>
            <person name="Mori H."/>
            <person name="Tajima N."/>
            <person name="Moriyama T."/>
            <person name="Ikeuchi M."/>
            <person name="Watanabe M."/>
            <person name="Wada H."/>
            <person name="Kobayashi K."/>
            <person name="Saito M."/>
            <person name="Masuda T."/>
            <person name="Sasaki-Sekimoto Y."/>
            <person name="Mashiguchi K."/>
            <person name="Awai K."/>
            <person name="Shimojima M."/>
            <person name="Masuda S."/>
            <person name="Iwai M."/>
            <person name="Nobusawa T."/>
            <person name="Narise T."/>
            <person name="Kondo S."/>
            <person name="Saito H."/>
            <person name="Sato R."/>
            <person name="Murakawa M."/>
            <person name="Ihara Y."/>
            <person name="Oshima-Yamada Y."/>
            <person name="Ohtaka K."/>
            <person name="Satoh M."/>
            <person name="Sonobe K."/>
            <person name="Ishii M."/>
            <person name="Ohtani R."/>
            <person name="Kanamori-Sato M."/>
            <person name="Honoki R."/>
            <person name="Miyazaki D."/>
            <person name="Mochizuki H."/>
            <person name="Umetsu J."/>
            <person name="Higashi K."/>
            <person name="Shibata D."/>
            <person name="Kamiya Y."/>
            <person name="Sato N."/>
            <person name="Nakamura Y."/>
            <person name="Tabata S."/>
            <person name="Ida S."/>
            <person name="Kurokawa K."/>
            <person name="Ohta H."/>
        </authorList>
    </citation>
    <scope>NUCLEOTIDE SEQUENCE [LARGE SCALE GENOMIC DNA]</scope>
    <source>
        <strain evidence="3 4">NIES-2285</strain>
    </source>
</reference>
<gene>
    <name evidence="3" type="ORF">KFL_007260030</name>
</gene>
<evidence type="ECO:0000313" key="3">
    <source>
        <dbReference type="EMBL" id="GAQ91088.1"/>
    </source>
</evidence>
<accession>A0A1Y1ISE1</accession>
<evidence type="ECO:0000256" key="2">
    <source>
        <dbReference type="SAM" id="Phobius"/>
    </source>
</evidence>
<name>A0A1Y1ISE1_KLENI</name>
<organism evidence="3 4">
    <name type="scientific">Klebsormidium nitens</name>
    <name type="common">Green alga</name>
    <name type="synonym">Ulothrix nitens</name>
    <dbReference type="NCBI Taxonomy" id="105231"/>
    <lineage>
        <taxon>Eukaryota</taxon>
        <taxon>Viridiplantae</taxon>
        <taxon>Streptophyta</taxon>
        <taxon>Klebsormidiophyceae</taxon>
        <taxon>Klebsormidiales</taxon>
        <taxon>Klebsormidiaceae</taxon>
        <taxon>Klebsormidium</taxon>
    </lineage>
</organism>
<feature type="region of interest" description="Disordered" evidence="1">
    <location>
        <begin position="45"/>
        <end position="124"/>
    </location>
</feature>
<dbReference type="STRING" id="105231.A0A1Y1ISE1"/>
<dbReference type="EMBL" id="DF237675">
    <property type="protein sequence ID" value="GAQ91088.1"/>
    <property type="molecule type" value="Genomic_DNA"/>
</dbReference>
<dbReference type="PANTHER" id="PTHR36742:SF1">
    <property type="entry name" value="MYOSIN-G HEAVY CHAIN-LIKE PROTEIN"/>
    <property type="match status" value="1"/>
</dbReference>
<keyword evidence="4" id="KW-1185">Reference proteome</keyword>
<dbReference type="Proteomes" id="UP000054558">
    <property type="component" value="Unassembled WGS sequence"/>
</dbReference>
<sequence>MATCSHSCRPLIWVGEWCRAQDPTRRPVLGLNADWQECRRRKNAENCHGRHQQHYARRSSAACRAGGEPGPASSDSRSSNADTSLQSLEQLLRPKQEGAGAESRRGVDAQSAGARSAKDSNVEEVTAPLLSQKGAVKGTAAAPTPSITLQQQLDRAYEEARRPQTKTPAQLRIQKRREYMAKVGKRNDSPFFALVGALVLVPPLVILGFAVATGYVDLFKN</sequence>